<accession>A0A094PQT6</accession>
<dbReference type="PANTHER" id="PTHR28055:SF1">
    <property type="entry name" value="ALTERED INHERITANCE OF MITOCHONDRIA PROTEIN 41, MITOCHONDRIAL"/>
    <property type="match status" value="1"/>
</dbReference>
<comment type="caution">
    <text evidence="1">The sequence shown here is derived from an EMBL/GenBank/DDBJ whole genome shotgun (WGS) entry which is preliminary data.</text>
</comment>
<dbReference type="PANTHER" id="PTHR28055">
    <property type="entry name" value="ALTERED INHERITANCE OF MITOCHONDRIA PROTEIN 41, MITOCHONDRIAL"/>
    <property type="match status" value="1"/>
</dbReference>
<evidence type="ECO:0008006" key="2">
    <source>
        <dbReference type="Google" id="ProtNLM"/>
    </source>
</evidence>
<reference evidence="1" key="1">
    <citation type="submission" date="2014-06" db="EMBL/GenBank/DDBJ databases">
        <title>Key roles for freshwater Actinobacteria revealed by deep metagenomic sequencing.</title>
        <authorList>
            <person name="Ghai R."/>
            <person name="Mizuno C.M."/>
            <person name="Picazo A."/>
            <person name="Camacho A."/>
            <person name="Rodriguez-Valera F."/>
        </authorList>
    </citation>
    <scope>NUCLEOTIDE SEQUENCE</scope>
</reference>
<dbReference type="InterPro" id="IPR023168">
    <property type="entry name" value="GatB_Yqey_C_2"/>
</dbReference>
<dbReference type="InterPro" id="IPR019004">
    <property type="entry name" value="YqeY/Aim41"/>
</dbReference>
<proteinExistence type="predicted"/>
<protein>
    <recommendedName>
        <fullName evidence="2">GatB/YqeY domain-containing protein</fullName>
    </recommendedName>
</protein>
<dbReference type="GO" id="GO:0016884">
    <property type="term" value="F:carbon-nitrogen ligase activity, with glutamine as amido-N-donor"/>
    <property type="evidence" value="ECO:0007669"/>
    <property type="project" value="InterPro"/>
</dbReference>
<dbReference type="Gene3D" id="1.10.1510.10">
    <property type="entry name" value="Uncharacterised protein YqeY/AIM41 PF09424, N-terminal domain"/>
    <property type="match status" value="1"/>
</dbReference>
<dbReference type="Pfam" id="PF09424">
    <property type="entry name" value="YqeY"/>
    <property type="match status" value="1"/>
</dbReference>
<dbReference type="SUPFAM" id="SSF89095">
    <property type="entry name" value="GatB/YqeY motif"/>
    <property type="match status" value="1"/>
</dbReference>
<dbReference type="AlphaFoldDB" id="A0A094PQT6"/>
<gene>
    <name evidence="1" type="ORF">GM51_18025</name>
</gene>
<dbReference type="InterPro" id="IPR042184">
    <property type="entry name" value="YqeY/Aim41_N"/>
</dbReference>
<dbReference type="Gene3D" id="1.10.10.410">
    <property type="match status" value="1"/>
</dbReference>
<dbReference type="InterPro" id="IPR003789">
    <property type="entry name" value="Asn/Gln_tRNA_amidoTrase-B-like"/>
</dbReference>
<evidence type="ECO:0000313" key="1">
    <source>
        <dbReference type="EMBL" id="KGA14125.1"/>
    </source>
</evidence>
<organism evidence="1">
    <name type="scientific">freshwater metagenome</name>
    <dbReference type="NCBI Taxonomy" id="449393"/>
    <lineage>
        <taxon>unclassified sequences</taxon>
        <taxon>metagenomes</taxon>
        <taxon>ecological metagenomes</taxon>
    </lineage>
</organism>
<dbReference type="EMBL" id="JNSL01000159">
    <property type="protein sequence ID" value="KGA14125.1"/>
    <property type="molecule type" value="Genomic_DNA"/>
</dbReference>
<name>A0A094PQT6_9ZZZZ</name>
<sequence length="154" mass="15964">MTSLKETLKSDLTVAMKASDDLTKSTLRMALSAITNAEVAGDEVVELSDDQIVKVLQAESKKRLESAEIYEQNGRAEAAAKEKAEAEVLAKYLPAAMSDSELAAVVAHEVAAAAAAGNSGMKAMGLVVKAVREKVGSSADGSKIADLVKSALAQ</sequence>